<dbReference type="InterPro" id="IPR008468">
    <property type="entry name" value="DMAP1"/>
</dbReference>
<evidence type="ECO:0000256" key="2">
    <source>
        <dbReference type="ARBA" id="ARBA00006918"/>
    </source>
</evidence>
<keyword evidence="5" id="KW-0805">Transcription regulation</keyword>
<dbReference type="AlphaFoldDB" id="A0A4V1IPR3"/>
<protein>
    <recommendedName>
        <fullName evidence="3">SWR1-complex protein 4</fullName>
    </recommendedName>
</protein>
<feature type="domain" description="Myb-like" evidence="10">
    <location>
        <begin position="1"/>
        <end position="49"/>
    </location>
</feature>
<evidence type="ECO:0000313" key="11">
    <source>
        <dbReference type="EMBL" id="RKO83957.1"/>
    </source>
</evidence>
<dbReference type="Pfam" id="PF16282">
    <property type="entry name" value="SANT_DAMP1_like"/>
    <property type="match status" value="1"/>
</dbReference>
<evidence type="ECO:0000256" key="1">
    <source>
        <dbReference type="ARBA" id="ARBA00004123"/>
    </source>
</evidence>
<dbReference type="InterPro" id="IPR001005">
    <property type="entry name" value="SANT/Myb"/>
</dbReference>
<dbReference type="GO" id="GO:0035267">
    <property type="term" value="C:NuA4 histone acetyltransferase complex"/>
    <property type="evidence" value="ECO:0007669"/>
    <property type="project" value="InterPro"/>
</dbReference>
<comment type="subcellular location">
    <subcellularLocation>
        <location evidence="1">Nucleus</location>
    </subcellularLocation>
</comment>
<feature type="compositionally biased region" description="Basic and acidic residues" evidence="9">
    <location>
        <begin position="347"/>
        <end position="362"/>
    </location>
</feature>
<dbReference type="PANTHER" id="PTHR12855">
    <property type="entry name" value="DNA METHYLTRANSFERASE 1-ASSOCIATED PROTEIN 1 FAMILY MEMBER"/>
    <property type="match status" value="1"/>
</dbReference>
<comment type="similarity">
    <text evidence="2">Belongs to the SWC4 family.</text>
</comment>
<feature type="compositionally biased region" description="Pro residues" evidence="9">
    <location>
        <begin position="129"/>
        <end position="140"/>
    </location>
</feature>
<feature type="compositionally biased region" description="Low complexity" evidence="9">
    <location>
        <begin position="141"/>
        <end position="157"/>
    </location>
</feature>
<feature type="compositionally biased region" description="Low complexity" evidence="9">
    <location>
        <begin position="319"/>
        <end position="332"/>
    </location>
</feature>
<dbReference type="EMBL" id="ML000656">
    <property type="protein sequence ID" value="RKO83957.1"/>
    <property type="molecule type" value="Genomic_DNA"/>
</dbReference>
<evidence type="ECO:0000313" key="12">
    <source>
        <dbReference type="Proteomes" id="UP000269721"/>
    </source>
</evidence>
<dbReference type="OrthoDB" id="19740at2759"/>
<sequence>WTQEETDYLFSLCRQFDLRFPVIADRYEYPGSSRSMEDLKERYYSIGRRLLPVQSLRDEIPLRDVAPYTYDKAREVERKRNLEVLYNRTAEQIKEEEILYNELRRREMKEEKWARERDMLLRHLRNNEIPPPPPPPPAPAPMTAGAGPVPAGPDAAANKLKKRKSLTSKPSPEPSEALAGSATKKKKNLEKGGEREGERGGDKRRTASVEPSSGLRGVDTDDASSRRDKVPAGAYLRSSRLAVTAGKNSTSQKLIGVFDNLGIGARPKMPTAEVCAKWEELRQSVMMLLDLKRQSDRVEHEISVLSIRNKQIEEEATGGRRASVASSTGGSVSHRKRASASPALMGREPKRPREGMWERSERATAAGPSSLSVGRFGRTADQLPASGHLRAFFPRQENWPSSTQPKPPSRISIKPRTMTNAVTSTEVPLDALKWVLEPSSTTEANTFYVHTQSGYFVLLQ</sequence>
<feature type="region of interest" description="Disordered" evidence="9">
    <location>
        <begin position="314"/>
        <end position="376"/>
    </location>
</feature>
<gene>
    <name evidence="11" type="ORF">BDK51DRAFT_28963</name>
</gene>
<reference evidence="12" key="1">
    <citation type="journal article" date="2018" name="Nat. Microbiol.">
        <title>Leveraging single-cell genomics to expand the fungal tree of life.</title>
        <authorList>
            <person name="Ahrendt S.R."/>
            <person name="Quandt C.A."/>
            <person name="Ciobanu D."/>
            <person name="Clum A."/>
            <person name="Salamov A."/>
            <person name="Andreopoulos B."/>
            <person name="Cheng J.F."/>
            <person name="Woyke T."/>
            <person name="Pelin A."/>
            <person name="Henrissat B."/>
            <person name="Reynolds N.K."/>
            <person name="Benny G.L."/>
            <person name="Smith M.E."/>
            <person name="James T.Y."/>
            <person name="Grigoriev I.V."/>
        </authorList>
    </citation>
    <scope>NUCLEOTIDE SEQUENCE [LARGE SCALE GENOMIC DNA]</scope>
</reference>
<dbReference type="GO" id="GO:0000812">
    <property type="term" value="C:Swr1 complex"/>
    <property type="evidence" value="ECO:0007669"/>
    <property type="project" value="TreeGrafter"/>
</dbReference>
<dbReference type="SMART" id="SM00717">
    <property type="entry name" value="SANT"/>
    <property type="match status" value="1"/>
</dbReference>
<feature type="non-terminal residue" evidence="11">
    <location>
        <position position="1"/>
    </location>
</feature>
<accession>A0A4V1IPR3</accession>
<dbReference type="InterPro" id="IPR027109">
    <property type="entry name" value="Swc4/Dmap1"/>
</dbReference>
<evidence type="ECO:0000256" key="3">
    <source>
        <dbReference type="ARBA" id="ARBA00019132"/>
    </source>
</evidence>
<dbReference type="GO" id="GO:0006338">
    <property type="term" value="P:chromatin remodeling"/>
    <property type="evidence" value="ECO:0007669"/>
    <property type="project" value="InterPro"/>
</dbReference>
<proteinExistence type="inferred from homology"/>
<keyword evidence="6" id="KW-0804">Transcription</keyword>
<dbReference type="GO" id="GO:0000122">
    <property type="term" value="P:negative regulation of transcription by RNA polymerase II"/>
    <property type="evidence" value="ECO:0007669"/>
    <property type="project" value="TreeGrafter"/>
</dbReference>
<feature type="compositionally biased region" description="Basic and acidic residues" evidence="9">
    <location>
        <begin position="189"/>
        <end position="207"/>
    </location>
</feature>
<dbReference type="GO" id="GO:0003714">
    <property type="term" value="F:transcription corepressor activity"/>
    <property type="evidence" value="ECO:0007669"/>
    <property type="project" value="TreeGrafter"/>
</dbReference>
<keyword evidence="12" id="KW-1185">Reference proteome</keyword>
<keyword evidence="7" id="KW-0539">Nucleus</keyword>
<name>A0A4V1IPR3_9FUNG</name>
<dbReference type="GO" id="GO:0006281">
    <property type="term" value="P:DNA repair"/>
    <property type="evidence" value="ECO:0007669"/>
    <property type="project" value="InterPro"/>
</dbReference>
<evidence type="ECO:0000256" key="9">
    <source>
        <dbReference type="SAM" id="MobiDB-lite"/>
    </source>
</evidence>
<dbReference type="Pfam" id="PF05499">
    <property type="entry name" value="DMAP1"/>
    <property type="match status" value="1"/>
</dbReference>
<dbReference type="PANTHER" id="PTHR12855:SF10">
    <property type="entry name" value="DNA METHYLTRANSFERASE 1-ASSOCIATED PROTEIN 1"/>
    <property type="match status" value="1"/>
</dbReference>
<evidence type="ECO:0000259" key="10">
    <source>
        <dbReference type="SMART" id="SM00717"/>
    </source>
</evidence>
<dbReference type="Proteomes" id="UP000269721">
    <property type="component" value="Unassembled WGS sequence"/>
</dbReference>
<feature type="non-terminal residue" evidence="11">
    <location>
        <position position="460"/>
    </location>
</feature>
<organism evidence="11 12">
    <name type="scientific">Blyttiomyces helicus</name>
    <dbReference type="NCBI Taxonomy" id="388810"/>
    <lineage>
        <taxon>Eukaryota</taxon>
        <taxon>Fungi</taxon>
        <taxon>Fungi incertae sedis</taxon>
        <taxon>Chytridiomycota</taxon>
        <taxon>Chytridiomycota incertae sedis</taxon>
        <taxon>Chytridiomycetes</taxon>
        <taxon>Chytridiomycetes incertae sedis</taxon>
        <taxon>Blyttiomyces</taxon>
    </lineage>
</organism>
<keyword evidence="4" id="KW-0156">Chromatin regulator</keyword>
<evidence type="ECO:0000256" key="4">
    <source>
        <dbReference type="ARBA" id="ARBA00022853"/>
    </source>
</evidence>
<evidence type="ECO:0000256" key="5">
    <source>
        <dbReference type="ARBA" id="ARBA00023015"/>
    </source>
</evidence>
<dbReference type="Gene3D" id="1.10.10.60">
    <property type="entry name" value="Homeodomain-like"/>
    <property type="match status" value="1"/>
</dbReference>
<comment type="function">
    <text evidence="8">Component of the SWR1 complex which mediates the ATP-dependent exchange of histone H2A for the H2A variant HZT1 leading to transcriptional regulation of selected genes by chromatin remodeling. Component of the NuA4 histone acetyltransferase complex which is involved in transcriptional activation of selected genes principally by acetylation of nucleosomal histone H4 and H2A. The NuA4 complex is also involved in DNA repair.</text>
</comment>
<feature type="region of interest" description="Disordered" evidence="9">
    <location>
        <begin position="125"/>
        <end position="231"/>
    </location>
</feature>
<evidence type="ECO:0000256" key="7">
    <source>
        <dbReference type="ARBA" id="ARBA00023242"/>
    </source>
</evidence>
<evidence type="ECO:0000256" key="6">
    <source>
        <dbReference type="ARBA" id="ARBA00023163"/>
    </source>
</evidence>
<evidence type="ECO:0000256" key="8">
    <source>
        <dbReference type="ARBA" id="ARBA00025264"/>
    </source>
</evidence>
<dbReference type="InterPro" id="IPR032563">
    <property type="entry name" value="DAMP1_SANT-like"/>
</dbReference>